<sequence length="150" mass="16191">MGLPLARAAKSRRVDSHGSPPFPDQAWGSRDGARVPGPFFLSEHGGGEKKSDFSSGHTDLQVCCILSIRGSPDKGGRKLVAFFHPSLLSAHPTTTKIRVPISLYLDLIWHIETTIDNLGPECRLEEPLELAVMALVRGTGSSSAYAERKG</sequence>
<organism evidence="2 3">
    <name type="scientific">Aspergillus pseudodeflectus</name>
    <dbReference type="NCBI Taxonomy" id="176178"/>
    <lineage>
        <taxon>Eukaryota</taxon>
        <taxon>Fungi</taxon>
        <taxon>Dikarya</taxon>
        <taxon>Ascomycota</taxon>
        <taxon>Pezizomycotina</taxon>
        <taxon>Eurotiomycetes</taxon>
        <taxon>Eurotiomycetidae</taxon>
        <taxon>Eurotiales</taxon>
        <taxon>Aspergillaceae</taxon>
        <taxon>Aspergillus</taxon>
        <taxon>Aspergillus subgen. Nidulantes</taxon>
    </lineage>
</organism>
<dbReference type="Proteomes" id="UP001610444">
    <property type="component" value="Unassembled WGS sequence"/>
</dbReference>
<feature type="region of interest" description="Disordered" evidence="1">
    <location>
        <begin position="1"/>
        <end position="31"/>
    </location>
</feature>
<accession>A0ABR4KR91</accession>
<dbReference type="RefSeq" id="XP_070901650.1">
    <property type="nucleotide sequence ID" value="XM_071048999.1"/>
</dbReference>
<keyword evidence="3" id="KW-1185">Reference proteome</keyword>
<proteinExistence type="predicted"/>
<dbReference type="EMBL" id="JBFXLR010000011">
    <property type="protein sequence ID" value="KAL2854786.1"/>
    <property type="molecule type" value="Genomic_DNA"/>
</dbReference>
<gene>
    <name evidence="2" type="ORF">BJX68DRAFT_34092</name>
</gene>
<protein>
    <submittedName>
        <fullName evidence="2">Uncharacterized protein</fullName>
    </submittedName>
</protein>
<name>A0ABR4KR91_9EURO</name>
<dbReference type="GeneID" id="98164163"/>
<reference evidence="2 3" key="1">
    <citation type="submission" date="2024-07" db="EMBL/GenBank/DDBJ databases">
        <title>Section-level genome sequencing and comparative genomics of Aspergillus sections Usti and Cavernicolus.</title>
        <authorList>
            <consortium name="Lawrence Berkeley National Laboratory"/>
            <person name="Nybo J.L."/>
            <person name="Vesth T.C."/>
            <person name="Theobald S."/>
            <person name="Frisvad J.C."/>
            <person name="Larsen T.O."/>
            <person name="Kjaerboelling I."/>
            <person name="Rothschild-Mancinelli K."/>
            <person name="Lyhne E.K."/>
            <person name="Kogle M.E."/>
            <person name="Barry K."/>
            <person name="Clum A."/>
            <person name="Na H."/>
            <person name="Ledsgaard L."/>
            <person name="Lin J."/>
            <person name="Lipzen A."/>
            <person name="Kuo A."/>
            <person name="Riley R."/>
            <person name="Mondo S."/>
            <person name="LaButti K."/>
            <person name="Haridas S."/>
            <person name="Pangalinan J."/>
            <person name="Salamov A.A."/>
            <person name="Simmons B.A."/>
            <person name="Magnuson J.K."/>
            <person name="Chen J."/>
            <person name="Drula E."/>
            <person name="Henrissat B."/>
            <person name="Wiebenga A."/>
            <person name="Lubbers R.J."/>
            <person name="Gomes A.C."/>
            <person name="Macurrencykelacurrency M.R."/>
            <person name="Stajich J."/>
            <person name="Grigoriev I.V."/>
            <person name="Mortensen U.H."/>
            <person name="De vries R.P."/>
            <person name="Baker S.E."/>
            <person name="Andersen M.R."/>
        </authorList>
    </citation>
    <scope>NUCLEOTIDE SEQUENCE [LARGE SCALE GENOMIC DNA]</scope>
    <source>
        <strain evidence="2 3">CBS 756.74</strain>
    </source>
</reference>
<comment type="caution">
    <text evidence="2">The sequence shown here is derived from an EMBL/GenBank/DDBJ whole genome shotgun (WGS) entry which is preliminary data.</text>
</comment>
<evidence type="ECO:0000313" key="3">
    <source>
        <dbReference type="Proteomes" id="UP001610444"/>
    </source>
</evidence>
<evidence type="ECO:0000256" key="1">
    <source>
        <dbReference type="SAM" id="MobiDB-lite"/>
    </source>
</evidence>
<evidence type="ECO:0000313" key="2">
    <source>
        <dbReference type="EMBL" id="KAL2854786.1"/>
    </source>
</evidence>